<evidence type="ECO:0000256" key="1">
    <source>
        <dbReference type="ARBA" id="ARBA00022670"/>
    </source>
</evidence>
<protein>
    <submittedName>
        <fullName evidence="9">Peptidase M48-like protein</fullName>
    </submittedName>
</protein>
<comment type="similarity">
    <text evidence="6">Belongs to the peptidase M48 family.</text>
</comment>
<dbReference type="RefSeq" id="WP_130353104.1">
    <property type="nucleotide sequence ID" value="NZ_SGWY01000002.1"/>
</dbReference>
<proteinExistence type="inferred from homology"/>
<keyword evidence="3 6" id="KW-0378">Hydrolase</keyword>
<evidence type="ECO:0000256" key="5">
    <source>
        <dbReference type="ARBA" id="ARBA00023049"/>
    </source>
</evidence>
<gene>
    <name evidence="9" type="ORF">EV187_2260</name>
</gene>
<organism evidence="9 10">
    <name type="scientific">Agromyces ramosus</name>
    <dbReference type="NCBI Taxonomy" id="33879"/>
    <lineage>
        <taxon>Bacteria</taxon>
        <taxon>Bacillati</taxon>
        <taxon>Actinomycetota</taxon>
        <taxon>Actinomycetes</taxon>
        <taxon>Micrococcales</taxon>
        <taxon>Microbacteriaceae</taxon>
        <taxon>Agromyces</taxon>
    </lineage>
</organism>
<feature type="transmembrane region" description="Helical" evidence="7">
    <location>
        <begin position="293"/>
        <end position="317"/>
    </location>
</feature>
<comment type="caution">
    <text evidence="9">The sequence shown here is derived from an EMBL/GenBank/DDBJ whole genome shotgun (WGS) entry which is preliminary data.</text>
</comment>
<evidence type="ECO:0000256" key="2">
    <source>
        <dbReference type="ARBA" id="ARBA00022723"/>
    </source>
</evidence>
<dbReference type="EMBL" id="SGWY01000002">
    <property type="protein sequence ID" value="RZS66524.1"/>
    <property type="molecule type" value="Genomic_DNA"/>
</dbReference>
<accession>A0A4Q7MEL3</accession>
<evidence type="ECO:0000256" key="4">
    <source>
        <dbReference type="ARBA" id="ARBA00022833"/>
    </source>
</evidence>
<evidence type="ECO:0000256" key="7">
    <source>
        <dbReference type="SAM" id="Phobius"/>
    </source>
</evidence>
<dbReference type="OrthoDB" id="9785340at2"/>
<keyword evidence="4 6" id="KW-0862">Zinc</keyword>
<evidence type="ECO:0000313" key="9">
    <source>
        <dbReference type="EMBL" id="RZS66524.1"/>
    </source>
</evidence>
<name>A0A4Q7MEL3_9MICO</name>
<dbReference type="GO" id="GO:0046872">
    <property type="term" value="F:metal ion binding"/>
    <property type="evidence" value="ECO:0007669"/>
    <property type="project" value="UniProtKB-KW"/>
</dbReference>
<evidence type="ECO:0000256" key="6">
    <source>
        <dbReference type="RuleBase" id="RU003983"/>
    </source>
</evidence>
<dbReference type="CDD" id="cd07326">
    <property type="entry name" value="M56_BlaR1_MecR1_like"/>
    <property type="match status" value="1"/>
</dbReference>
<sequence length="318" mass="33192">MLAVSAVLGALAVALAWPVPVALSRAAWPTRAPAAALALWQAIALAGGLSMIGCLLAFGSAPAGSLPAAVAALAPHLFTGPLPAGFGVAQVAALTLAAAVALLLMLNLALTAVRAERERRRQHQLIDLLSDPLPGEPRTRVLAHPVPLAYCVPGIRTATVLTDGLIEALEHDELAAVIAHERTHLDQLHHLVRLAFRAWHSAIPWFPIANRAERAVITLTEMLADDGARRAVGTDALRRALERVGDAGESGAYPESSSGANPDAAMLDARLRRLGVDPSVAERRERDIRSVRAAALAASVALVMVPVVALIAILGIVP</sequence>
<dbReference type="InterPro" id="IPR001915">
    <property type="entry name" value="Peptidase_M48"/>
</dbReference>
<reference evidence="9 10" key="1">
    <citation type="submission" date="2019-02" db="EMBL/GenBank/DDBJ databases">
        <title>Genomic Encyclopedia of Type Strains, Phase IV (KMG-IV): sequencing the most valuable type-strain genomes for metagenomic binning, comparative biology and taxonomic classification.</title>
        <authorList>
            <person name="Goeker M."/>
        </authorList>
    </citation>
    <scope>NUCLEOTIDE SEQUENCE [LARGE SCALE GENOMIC DNA]</scope>
    <source>
        <strain evidence="9 10">DSM 43045</strain>
    </source>
</reference>
<feature type="domain" description="Peptidase M48" evidence="8">
    <location>
        <begin position="132"/>
        <end position="201"/>
    </location>
</feature>
<comment type="cofactor">
    <cofactor evidence="6">
        <name>Zn(2+)</name>
        <dbReference type="ChEBI" id="CHEBI:29105"/>
    </cofactor>
    <text evidence="6">Binds 1 zinc ion per subunit.</text>
</comment>
<feature type="transmembrane region" description="Helical" evidence="7">
    <location>
        <begin position="34"/>
        <end position="58"/>
    </location>
</feature>
<dbReference type="Pfam" id="PF01435">
    <property type="entry name" value="Peptidase_M48"/>
    <property type="match status" value="1"/>
</dbReference>
<keyword evidence="10" id="KW-1185">Reference proteome</keyword>
<dbReference type="Proteomes" id="UP000293289">
    <property type="component" value="Unassembled WGS sequence"/>
</dbReference>
<dbReference type="GO" id="GO:0006508">
    <property type="term" value="P:proteolysis"/>
    <property type="evidence" value="ECO:0007669"/>
    <property type="project" value="UniProtKB-KW"/>
</dbReference>
<keyword evidence="7" id="KW-1133">Transmembrane helix</keyword>
<dbReference type="AlphaFoldDB" id="A0A4Q7MEL3"/>
<evidence type="ECO:0000256" key="3">
    <source>
        <dbReference type="ARBA" id="ARBA00022801"/>
    </source>
</evidence>
<dbReference type="InterPro" id="IPR052173">
    <property type="entry name" value="Beta-lactam_resp_regulator"/>
</dbReference>
<keyword evidence="1 6" id="KW-0645">Protease</keyword>
<keyword evidence="2" id="KW-0479">Metal-binding</keyword>
<keyword evidence="7" id="KW-0812">Transmembrane</keyword>
<dbReference type="PANTHER" id="PTHR34978:SF3">
    <property type="entry name" value="SLR0241 PROTEIN"/>
    <property type="match status" value="1"/>
</dbReference>
<evidence type="ECO:0000259" key="8">
    <source>
        <dbReference type="Pfam" id="PF01435"/>
    </source>
</evidence>
<dbReference type="GO" id="GO:0004222">
    <property type="term" value="F:metalloendopeptidase activity"/>
    <property type="evidence" value="ECO:0007669"/>
    <property type="project" value="InterPro"/>
</dbReference>
<dbReference type="PANTHER" id="PTHR34978">
    <property type="entry name" value="POSSIBLE SENSOR-TRANSDUCER PROTEIN BLAR"/>
    <property type="match status" value="1"/>
</dbReference>
<dbReference type="Gene3D" id="3.30.2010.10">
    <property type="entry name" value="Metalloproteases ('zincins'), catalytic domain"/>
    <property type="match status" value="1"/>
</dbReference>
<keyword evidence="7" id="KW-0472">Membrane</keyword>
<keyword evidence="5 6" id="KW-0482">Metalloprotease</keyword>
<evidence type="ECO:0000313" key="10">
    <source>
        <dbReference type="Proteomes" id="UP000293289"/>
    </source>
</evidence>
<feature type="transmembrane region" description="Helical" evidence="7">
    <location>
        <begin position="92"/>
        <end position="113"/>
    </location>
</feature>